<sequence>MRRSTGGKMVCVSVAPLHTRTCVVIFHSGKTCVVFRHADHLLLWVAGITRCPGSVRGFSCLFSGCASVRGAVRRNFTLMAGGASISPWKSGGVVLARPCVKVSVVPKASRRSASVCGVFLAAEQAVRRKVRRTKRPSETEKSFWS</sequence>
<proteinExistence type="predicted"/>
<accession>A0AAV7NS25</accession>
<evidence type="ECO:0000313" key="1">
    <source>
        <dbReference type="EMBL" id="KAJ1115610.1"/>
    </source>
</evidence>
<protein>
    <submittedName>
        <fullName evidence="1">Uncharacterized protein</fullName>
    </submittedName>
</protein>
<dbReference type="AlphaFoldDB" id="A0AAV7NS25"/>
<dbReference type="EMBL" id="JANPWB010000012">
    <property type="protein sequence ID" value="KAJ1115610.1"/>
    <property type="molecule type" value="Genomic_DNA"/>
</dbReference>
<name>A0AAV7NS25_PLEWA</name>
<reference evidence="1" key="1">
    <citation type="journal article" date="2022" name="bioRxiv">
        <title>Sequencing and chromosome-scale assembly of the giantPleurodeles waltlgenome.</title>
        <authorList>
            <person name="Brown T."/>
            <person name="Elewa A."/>
            <person name="Iarovenko S."/>
            <person name="Subramanian E."/>
            <person name="Araus A.J."/>
            <person name="Petzold A."/>
            <person name="Susuki M."/>
            <person name="Suzuki K.-i.T."/>
            <person name="Hayashi T."/>
            <person name="Toyoda A."/>
            <person name="Oliveira C."/>
            <person name="Osipova E."/>
            <person name="Leigh N.D."/>
            <person name="Simon A."/>
            <person name="Yun M.H."/>
        </authorList>
    </citation>
    <scope>NUCLEOTIDE SEQUENCE</scope>
    <source>
        <strain evidence="1">20211129_DDA</strain>
        <tissue evidence="1">Liver</tissue>
    </source>
</reference>
<evidence type="ECO:0000313" key="2">
    <source>
        <dbReference type="Proteomes" id="UP001066276"/>
    </source>
</evidence>
<keyword evidence="2" id="KW-1185">Reference proteome</keyword>
<organism evidence="1 2">
    <name type="scientific">Pleurodeles waltl</name>
    <name type="common">Iberian ribbed newt</name>
    <dbReference type="NCBI Taxonomy" id="8319"/>
    <lineage>
        <taxon>Eukaryota</taxon>
        <taxon>Metazoa</taxon>
        <taxon>Chordata</taxon>
        <taxon>Craniata</taxon>
        <taxon>Vertebrata</taxon>
        <taxon>Euteleostomi</taxon>
        <taxon>Amphibia</taxon>
        <taxon>Batrachia</taxon>
        <taxon>Caudata</taxon>
        <taxon>Salamandroidea</taxon>
        <taxon>Salamandridae</taxon>
        <taxon>Pleurodelinae</taxon>
        <taxon>Pleurodeles</taxon>
    </lineage>
</organism>
<comment type="caution">
    <text evidence="1">The sequence shown here is derived from an EMBL/GenBank/DDBJ whole genome shotgun (WGS) entry which is preliminary data.</text>
</comment>
<dbReference type="Proteomes" id="UP001066276">
    <property type="component" value="Chromosome 8"/>
</dbReference>
<gene>
    <name evidence="1" type="ORF">NDU88_003832</name>
</gene>